<dbReference type="SUPFAM" id="SSF54913">
    <property type="entry name" value="GlnB-like"/>
    <property type="match status" value="1"/>
</dbReference>
<organism evidence="2">
    <name type="scientific">marine sediment metagenome</name>
    <dbReference type="NCBI Taxonomy" id="412755"/>
    <lineage>
        <taxon>unclassified sequences</taxon>
        <taxon>metagenomes</taxon>
        <taxon>ecological metagenomes</taxon>
    </lineage>
</organism>
<dbReference type="Pfam" id="PF09413">
    <property type="entry name" value="DUF2007"/>
    <property type="match status" value="1"/>
</dbReference>
<dbReference type="InterPro" id="IPR011322">
    <property type="entry name" value="N-reg_PII-like_a/b"/>
</dbReference>
<dbReference type="AlphaFoldDB" id="X1K8S5"/>
<comment type="caution">
    <text evidence="2">The sequence shown here is derived from an EMBL/GenBank/DDBJ whole genome shotgun (WGS) entry which is preliminary data.</text>
</comment>
<dbReference type="InterPro" id="IPR018551">
    <property type="entry name" value="DUF2007"/>
</dbReference>
<evidence type="ECO:0000259" key="1">
    <source>
        <dbReference type="Pfam" id="PF09413"/>
    </source>
</evidence>
<gene>
    <name evidence="2" type="ORF">S06H3_19056</name>
</gene>
<feature type="domain" description="DUF2007" evidence="1">
    <location>
        <begin position="7"/>
        <end position="71"/>
    </location>
</feature>
<sequence>MSNNKEMVEVYTATGEIEAQVIKSLLESYGIPCLLKSNAAPSVHMFVVNGMGEVKIIVWKSMAEKARNLIKGKDDA</sequence>
<evidence type="ECO:0000313" key="2">
    <source>
        <dbReference type="EMBL" id="GAI03432.1"/>
    </source>
</evidence>
<dbReference type="EMBL" id="BARV01009712">
    <property type="protein sequence ID" value="GAI03432.1"/>
    <property type="molecule type" value="Genomic_DNA"/>
</dbReference>
<reference evidence="2" key="1">
    <citation type="journal article" date="2014" name="Front. Microbiol.">
        <title>High frequency of phylogenetically diverse reductive dehalogenase-homologous genes in deep subseafloor sedimentary metagenomes.</title>
        <authorList>
            <person name="Kawai M."/>
            <person name="Futagami T."/>
            <person name="Toyoda A."/>
            <person name="Takaki Y."/>
            <person name="Nishi S."/>
            <person name="Hori S."/>
            <person name="Arai W."/>
            <person name="Tsubouchi T."/>
            <person name="Morono Y."/>
            <person name="Uchiyama I."/>
            <person name="Ito T."/>
            <person name="Fujiyama A."/>
            <person name="Inagaki F."/>
            <person name="Takami H."/>
        </authorList>
    </citation>
    <scope>NUCLEOTIDE SEQUENCE</scope>
    <source>
        <strain evidence="2">Expedition CK06-06</strain>
    </source>
</reference>
<proteinExistence type="predicted"/>
<accession>X1K8S5</accession>
<name>X1K8S5_9ZZZZ</name>
<protein>
    <recommendedName>
        <fullName evidence="1">DUF2007 domain-containing protein</fullName>
    </recommendedName>
</protein>